<protein>
    <recommendedName>
        <fullName evidence="1">Heterokaryon incompatibility domain-containing protein</fullName>
    </recommendedName>
</protein>
<evidence type="ECO:0000313" key="3">
    <source>
        <dbReference type="Proteomes" id="UP001338125"/>
    </source>
</evidence>
<name>A0ABR0SUW5_9HYPO</name>
<reference evidence="2 3" key="1">
    <citation type="submission" date="2024-01" db="EMBL/GenBank/DDBJ databases">
        <title>Complete genome of Cladobotryum mycophilum ATHUM6906.</title>
        <authorList>
            <person name="Christinaki A.C."/>
            <person name="Myridakis A.I."/>
            <person name="Kouvelis V.N."/>
        </authorList>
    </citation>
    <scope>NUCLEOTIDE SEQUENCE [LARGE SCALE GENOMIC DNA]</scope>
    <source>
        <strain evidence="2 3">ATHUM6906</strain>
    </source>
</reference>
<evidence type="ECO:0000313" key="2">
    <source>
        <dbReference type="EMBL" id="KAK5995934.1"/>
    </source>
</evidence>
<dbReference type="Pfam" id="PF06985">
    <property type="entry name" value="HET"/>
    <property type="match status" value="1"/>
</dbReference>
<dbReference type="EMBL" id="JAVFKD010000004">
    <property type="protein sequence ID" value="KAK5995934.1"/>
    <property type="molecule type" value="Genomic_DNA"/>
</dbReference>
<dbReference type="Proteomes" id="UP001338125">
    <property type="component" value="Unassembled WGS sequence"/>
</dbReference>
<feature type="domain" description="Heterokaryon incompatibility" evidence="1">
    <location>
        <begin position="180"/>
        <end position="327"/>
    </location>
</feature>
<sequence>MGGCQLCGFIWTALGQSECPVDGELGSEGLRYVSEKYPGREISLAAWGGECPASFIDRVLIATSGEISETYADGELVDGPEDPSMHPDHQTALSGVLDIFAYPDDAAAWHGGITGRPLPTSAGDSETDFEFVKLCLDDCLSSHTVCCTVSDTYLPTRILHVGDNSREPYLLESKGVQGRYATLSHCWGGHVPLTTTIVNLSTHKDAIPMASLPLTFRQAVRICRELGIQYLWIDSLCILQDSKADWEKESVKMADVYGNSYLTIAARGAKTAEDGCFFARKIASPCRLEYRSLDGTVTGNMYFADPASPIERMTDTPLDQRGWVLQERILSPRIAYYGTEQIYWECRQCTRRQDEKFYVIQQDKALPSRFKQALDPHASLQTIFRGFYENPQADWSDRELVVACRMNQWYMLIEEFSQRKLTVESDRLPALAGIAKVFAKSTGCVYVAGMWREHAITGLLWYRSGASRGSPTCPNLPSWSWARFKGRIHFWNGGRDGRVHSIQDNDCEVIGLSYCHTGLMSNYGEVSDAKLTLRGRIIPADCRMVPYYDMSPRMVMFDAQERSMGTVTFDIVDPDYRPVKVFCLLARSKLYRSVGLVLERMSYNSAMYKRVGFVNMHYATDCRSWYGHVQPCVLDLI</sequence>
<proteinExistence type="predicted"/>
<gene>
    <name evidence="2" type="ORF">PT974_04353</name>
</gene>
<accession>A0ABR0SUW5</accession>
<dbReference type="InterPro" id="IPR010730">
    <property type="entry name" value="HET"/>
</dbReference>
<comment type="caution">
    <text evidence="2">The sequence shown here is derived from an EMBL/GenBank/DDBJ whole genome shotgun (WGS) entry which is preliminary data.</text>
</comment>
<dbReference type="PANTHER" id="PTHR33112:SF8">
    <property type="entry name" value="HETEROKARYON INCOMPATIBILITY DOMAIN-CONTAINING PROTEIN"/>
    <property type="match status" value="1"/>
</dbReference>
<organism evidence="2 3">
    <name type="scientific">Cladobotryum mycophilum</name>
    <dbReference type="NCBI Taxonomy" id="491253"/>
    <lineage>
        <taxon>Eukaryota</taxon>
        <taxon>Fungi</taxon>
        <taxon>Dikarya</taxon>
        <taxon>Ascomycota</taxon>
        <taxon>Pezizomycotina</taxon>
        <taxon>Sordariomycetes</taxon>
        <taxon>Hypocreomycetidae</taxon>
        <taxon>Hypocreales</taxon>
        <taxon>Hypocreaceae</taxon>
        <taxon>Cladobotryum</taxon>
    </lineage>
</organism>
<dbReference type="PANTHER" id="PTHR33112">
    <property type="entry name" value="DOMAIN PROTEIN, PUTATIVE-RELATED"/>
    <property type="match status" value="1"/>
</dbReference>
<evidence type="ECO:0000259" key="1">
    <source>
        <dbReference type="Pfam" id="PF06985"/>
    </source>
</evidence>
<keyword evidence="3" id="KW-1185">Reference proteome</keyword>